<feature type="region of interest" description="Disordered" evidence="1">
    <location>
        <begin position="147"/>
        <end position="192"/>
    </location>
</feature>
<reference evidence="3" key="1">
    <citation type="submission" date="2021-02" db="EMBL/GenBank/DDBJ databases">
        <authorList>
            <person name="Dougan E. K."/>
            <person name="Rhodes N."/>
            <person name="Thang M."/>
            <person name="Chan C."/>
        </authorList>
    </citation>
    <scope>NUCLEOTIDE SEQUENCE</scope>
</reference>
<proteinExistence type="predicted"/>
<gene>
    <name evidence="3" type="ORF">PGLA1383_LOCUS43031</name>
</gene>
<sequence length="255" mass="25448">MAFQIATQPWLAFVLVRACQAATLVTWGSLSRVAQPENLTNTTAIYGSAGAFAALQADGSVVAWGSSKQGGDAATVQAALTNVTAIYRNPYAFAALKADGSLVAWGDNAFGGLIFEEASLRDVDILALGSNDDQFVVAVQTRTTTGTSTITGTTTSSIRTSTSTSSIRTSTSTSSSTSSSIRTSTSSSSSNIITTSAGAAGGSSNTATNSSITTSASTGGGAGGAGQQAEVKADADSSTGVAFVIMMSLIVSGVM</sequence>
<feature type="signal peptide" evidence="2">
    <location>
        <begin position="1"/>
        <end position="21"/>
    </location>
</feature>
<evidence type="ECO:0000256" key="1">
    <source>
        <dbReference type="SAM" id="MobiDB-lite"/>
    </source>
</evidence>
<accession>A0A813GGJ1</accession>
<feature type="chain" id="PRO_5033027768" description="Subtilisin" evidence="2">
    <location>
        <begin position="22"/>
        <end position="255"/>
    </location>
</feature>
<evidence type="ECO:0008006" key="5">
    <source>
        <dbReference type="Google" id="ProtNLM"/>
    </source>
</evidence>
<evidence type="ECO:0000313" key="3">
    <source>
        <dbReference type="EMBL" id="CAE8626058.1"/>
    </source>
</evidence>
<organism evidence="3 4">
    <name type="scientific">Polarella glacialis</name>
    <name type="common">Dinoflagellate</name>
    <dbReference type="NCBI Taxonomy" id="89957"/>
    <lineage>
        <taxon>Eukaryota</taxon>
        <taxon>Sar</taxon>
        <taxon>Alveolata</taxon>
        <taxon>Dinophyceae</taxon>
        <taxon>Suessiales</taxon>
        <taxon>Suessiaceae</taxon>
        <taxon>Polarella</taxon>
    </lineage>
</organism>
<dbReference type="EMBL" id="CAJNNV010028890">
    <property type="protein sequence ID" value="CAE8626058.1"/>
    <property type="molecule type" value="Genomic_DNA"/>
</dbReference>
<evidence type="ECO:0000256" key="2">
    <source>
        <dbReference type="SAM" id="SignalP"/>
    </source>
</evidence>
<dbReference type="SUPFAM" id="SSF50985">
    <property type="entry name" value="RCC1/BLIP-II"/>
    <property type="match status" value="1"/>
</dbReference>
<protein>
    <recommendedName>
        <fullName evidence="5">Subtilisin</fullName>
    </recommendedName>
</protein>
<evidence type="ECO:0000313" key="4">
    <source>
        <dbReference type="Proteomes" id="UP000654075"/>
    </source>
</evidence>
<comment type="caution">
    <text evidence="3">The sequence shown here is derived from an EMBL/GenBank/DDBJ whole genome shotgun (WGS) entry which is preliminary data.</text>
</comment>
<dbReference type="Proteomes" id="UP000654075">
    <property type="component" value="Unassembled WGS sequence"/>
</dbReference>
<keyword evidence="4" id="KW-1185">Reference proteome</keyword>
<dbReference type="InterPro" id="IPR009091">
    <property type="entry name" value="RCC1/BLIP-II"/>
</dbReference>
<name>A0A813GGJ1_POLGL</name>
<dbReference type="Gene3D" id="2.130.10.30">
    <property type="entry name" value="Regulator of chromosome condensation 1/beta-lactamase-inhibitor protein II"/>
    <property type="match status" value="1"/>
</dbReference>
<dbReference type="AlphaFoldDB" id="A0A813GGJ1"/>
<keyword evidence="2" id="KW-0732">Signal</keyword>